<evidence type="ECO:0000313" key="3">
    <source>
        <dbReference type="Proteomes" id="UP000271227"/>
    </source>
</evidence>
<dbReference type="AlphaFoldDB" id="A0A3M0C5B7"/>
<dbReference type="OrthoDB" id="7570155at2"/>
<feature type="transmembrane region" description="Helical" evidence="1">
    <location>
        <begin position="22"/>
        <end position="48"/>
    </location>
</feature>
<evidence type="ECO:0000313" key="2">
    <source>
        <dbReference type="EMBL" id="RMB05041.1"/>
    </source>
</evidence>
<evidence type="ECO:0000256" key="1">
    <source>
        <dbReference type="SAM" id="Phobius"/>
    </source>
</evidence>
<name>A0A3M0C5B7_9PROT</name>
<gene>
    <name evidence="2" type="ORF">BXY39_2620</name>
</gene>
<dbReference type="InParanoid" id="A0A3M0C5B7"/>
<sequence length="87" mass="10230">MARMPQYLHQDWRFIGLDSQEITLAALCYIFSLIIGGWATVVLIVLLYQFIRFKRSKPRGYMAHLFYRLGFGHFRGYPIAAAETFHE</sequence>
<keyword evidence="1" id="KW-1133">Transmembrane helix</keyword>
<keyword evidence="1" id="KW-0472">Membrane</keyword>
<keyword evidence="3" id="KW-1185">Reference proteome</keyword>
<proteinExistence type="predicted"/>
<dbReference type="RefSeq" id="WP_121939285.1">
    <property type="nucleotide sequence ID" value="NZ_REFR01000012.1"/>
</dbReference>
<keyword evidence="1" id="KW-0812">Transmembrane</keyword>
<dbReference type="EMBL" id="REFR01000012">
    <property type="protein sequence ID" value="RMB05041.1"/>
    <property type="molecule type" value="Genomic_DNA"/>
</dbReference>
<reference evidence="2 3" key="1">
    <citation type="submission" date="2018-10" db="EMBL/GenBank/DDBJ databases">
        <title>Genomic Encyclopedia of Archaeal and Bacterial Type Strains, Phase II (KMG-II): from individual species to whole genera.</title>
        <authorList>
            <person name="Goeker M."/>
        </authorList>
    </citation>
    <scope>NUCLEOTIDE SEQUENCE [LARGE SCALE GENOMIC DNA]</scope>
    <source>
        <strain evidence="2 3">DSM 25217</strain>
    </source>
</reference>
<dbReference type="Proteomes" id="UP000271227">
    <property type="component" value="Unassembled WGS sequence"/>
</dbReference>
<comment type="caution">
    <text evidence="2">The sequence shown here is derived from an EMBL/GenBank/DDBJ whole genome shotgun (WGS) entry which is preliminary data.</text>
</comment>
<organism evidence="2 3">
    <name type="scientific">Eilatimonas milleporae</name>
    <dbReference type="NCBI Taxonomy" id="911205"/>
    <lineage>
        <taxon>Bacteria</taxon>
        <taxon>Pseudomonadati</taxon>
        <taxon>Pseudomonadota</taxon>
        <taxon>Alphaproteobacteria</taxon>
        <taxon>Kordiimonadales</taxon>
        <taxon>Kordiimonadaceae</taxon>
        <taxon>Eilatimonas</taxon>
    </lineage>
</organism>
<accession>A0A3M0C5B7</accession>
<protein>
    <submittedName>
        <fullName evidence="2">Type IV conjugative transfer system protein TraL</fullName>
    </submittedName>
</protein>